<evidence type="ECO:0000313" key="2">
    <source>
        <dbReference type="EMBL" id="XBH02185.1"/>
    </source>
</evidence>
<protein>
    <submittedName>
        <fullName evidence="2">Uncharacterized protein</fullName>
    </submittedName>
</protein>
<organism evidence="2">
    <name type="scientific">Singulisphaera sp. Ch08</name>
    <dbReference type="NCBI Taxonomy" id="3120278"/>
    <lineage>
        <taxon>Bacteria</taxon>
        <taxon>Pseudomonadati</taxon>
        <taxon>Planctomycetota</taxon>
        <taxon>Planctomycetia</taxon>
        <taxon>Isosphaerales</taxon>
        <taxon>Isosphaeraceae</taxon>
        <taxon>Singulisphaera</taxon>
    </lineage>
</organism>
<proteinExistence type="predicted"/>
<gene>
    <name evidence="2" type="ORF">V5E97_28180</name>
</gene>
<reference evidence="2" key="1">
    <citation type="submission" date="2024-05" db="EMBL/GenBank/DDBJ databases">
        <title>Planctomycetes of the genus Singulisphaera possess chitinolytic capabilities.</title>
        <authorList>
            <person name="Ivanova A."/>
        </authorList>
    </citation>
    <scope>NUCLEOTIDE SEQUENCE</scope>
    <source>
        <strain evidence="2">Ch08T</strain>
    </source>
</reference>
<dbReference type="AlphaFoldDB" id="A0AAU7CAK8"/>
<name>A0AAU7CAK8_9BACT</name>
<accession>A0AAU7CAK8</accession>
<evidence type="ECO:0000256" key="1">
    <source>
        <dbReference type="SAM" id="SignalP"/>
    </source>
</evidence>
<dbReference type="RefSeq" id="WP_406694926.1">
    <property type="nucleotide sequence ID" value="NZ_CP155447.1"/>
</dbReference>
<dbReference type="EMBL" id="CP155447">
    <property type="protein sequence ID" value="XBH02185.1"/>
    <property type="molecule type" value="Genomic_DNA"/>
</dbReference>
<sequence length="109" mass="11816">MKTSIAALAVAAFSLGLGSRAQAQSVVYQGTWGTVPVVAGPTFANPFYVPPYSYYAAFPGPARGYEGYGTNDFPFYGQPYGGPSDRWSWSAMSTDRFGGLARYYYPPVR</sequence>
<feature type="chain" id="PRO_5043515195" evidence="1">
    <location>
        <begin position="24"/>
        <end position="109"/>
    </location>
</feature>
<keyword evidence="1" id="KW-0732">Signal</keyword>
<feature type="signal peptide" evidence="1">
    <location>
        <begin position="1"/>
        <end position="23"/>
    </location>
</feature>